<proteinExistence type="predicted"/>
<name>A0ABX8B1N2_9BACT</name>
<accession>A0ABX8B1N2</accession>
<gene>
    <name evidence="2" type="ORF">J8C05_08865</name>
</gene>
<dbReference type="EMBL" id="CP072642">
    <property type="protein sequence ID" value="QUV93476.1"/>
    <property type="molecule type" value="Genomic_DNA"/>
</dbReference>
<dbReference type="Proteomes" id="UP000677668">
    <property type="component" value="Chromosome 1"/>
</dbReference>
<evidence type="ECO:0000313" key="3">
    <source>
        <dbReference type="Proteomes" id="UP000677668"/>
    </source>
</evidence>
<sequence length="452" mass="51012">MESTPTLKAAIAHYDALLQETPTTLTEARDVLAARSAEEKMIFGGRPLSPYLRPHFITAEQWRYLCAECARIWECVEIVGRTALTDRRIYDDLGITDGEARLIEIDPGYTGISITSRLDSFLTEEAFSFVELNAENPAGISYCEVMARIFMDLPVMQRFVEKYPVMPLYARHLLLETLLTAYREWSGGTDKPRIAIVDWEGLPTQCEFEQFQAYFQSEGFECIIAPPEKLDYHGGRLCCGDFRIDLVYRRVLTNDILERPEECKALVNAYRDRAVCVVNGFRTKFVHKKMFFGVLTDERYAELFTPEQQAAIRAHIPWTRRLAEGKTTYAGETVDLLEFIRAHQTRLVIKPNDEYGGKGVVVGWEATPAEWETAIAEGLHGDCLVQEKVPTAHEVFPHFTPEGGIDFIEQLVDLDPLLFHGKVGGAFTRLSSTALCNVTSGGGMVPTFVLKD</sequence>
<feature type="domain" description="Circularly permuted ATPgrasp" evidence="1">
    <location>
        <begin position="124"/>
        <end position="375"/>
    </location>
</feature>
<evidence type="ECO:0000313" key="2">
    <source>
        <dbReference type="EMBL" id="QUV93476.1"/>
    </source>
</evidence>
<organism evidence="2 3">
    <name type="scientific">Chloracidobacterium sp. N</name>
    <dbReference type="NCBI Taxonomy" id="2821540"/>
    <lineage>
        <taxon>Bacteria</taxon>
        <taxon>Pseudomonadati</taxon>
        <taxon>Acidobacteriota</taxon>
        <taxon>Terriglobia</taxon>
        <taxon>Terriglobales</taxon>
        <taxon>Acidobacteriaceae</taxon>
        <taxon>Chloracidobacterium</taxon>
        <taxon>Chloracidobacterium aggregatum</taxon>
    </lineage>
</organism>
<keyword evidence="3" id="KW-1185">Reference proteome</keyword>
<dbReference type="Pfam" id="PF04174">
    <property type="entry name" value="CP_ATPgrasp_1"/>
    <property type="match status" value="1"/>
</dbReference>
<dbReference type="RefSeq" id="WP_211421855.1">
    <property type="nucleotide sequence ID" value="NZ_CP072642.1"/>
</dbReference>
<dbReference type="Gene3D" id="3.30.1490.270">
    <property type="match status" value="1"/>
</dbReference>
<dbReference type="SUPFAM" id="SSF56059">
    <property type="entry name" value="Glutathione synthetase ATP-binding domain-like"/>
    <property type="match status" value="1"/>
</dbReference>
<dbReference type="InterPro" id="IPR007302">
    <property type="entry name" value="CP_ATPgrasp"/>
</dbReference>
<reference evidence="2 3" key="1">
    <citation type="submission" date="2021-03" db="EMBL/GenBank/DDBJ databases">
        <title>Genomic and phenotypic characterization of Chloracidobacterium isolates provides evidence for multiple species.</title>
        <authorList>
            <person name="Saini M.K."/>
            <person name="Costas A.M.G."/>
            <person name="Tank M."/>
            <person name="Bryant D.A."/>
        </authorList>
    </citation>
    <scope>NUCLEOTIDE SEQUENCE [LARGE SCALE GENOMIC DNA]</scope>
    <source>
        <strain evidence="2 3">N</strain>
    </source>
</reference>
<protein>
    <recommendedName>
        <fullName evidence="1">Circularly permuted ATPgrasp domain-containing protein</fullName>
    </recommendedName>
</protein>
<evidence type="ECO:0000259" key="1">
    <source>
        <dbReference type="Pfam" id="PF04174"/>
    </source>
</evidence>